<evidence type="ECO:0000313" key="4">
    <source>
        <dbReference type="Proteomes" id="UP001501302"/>
    </source>
</evidence>
<dbReference type="Gene3D" id="1.20.1260.10">
    <property type="match status" value="1"/>
</dbReference>
<keyword evidence="1" id="KW-0732">Signal</keyword>
<gene>
    <name evidence="3" type="ORF">GCM10023314_16720</name>
</gene>
<sequence length="213" mass="24413">MKTPLLIRKSAVLILTISLSFLYACSDDNTNNSDDLKDETTELTLKETDKEALLFMLEEEKLARDTYTYLNDLWSVNQFSNIKNSEQTHMNSVENLLIKNNIEYAILPAGKFKNQMLQNYYNQFAQDGALSKAIAFQIGATIEDLDIKDLKDYLDITTHPELIAVFKNLQCGSRNHLRSFVIGFENTGNTYTPQFITQDEYNNIVESSHEKCN</sequence>
<evidence type="ECO:0000256" key="1">
    <source>
        <dbReference type="SAM" id="SignalP"/>
    </source>
</evidence>
<comment type="caution">
    <text evidence="3">The sequence shown here is derived from an EMBL/GenBank/DDBJ whole genome shotgun (WGS) entry which is preliminary data.</text>
</comment>
<dbReference type="PROSITE" id="PS51257">
    <property type="entry name" value="PROKAR_LIPOPROTEIN"/>
    <property type="match status" value="1"/>
</dbReference>
<dbReference type="SUPFAM" id="SSF47240">
    <property type="entry name" value="Ferritin-like"/>
    <property type="match status" value="1"/>
</dbReference>
<dbReference type="Proteomes" id="UP001501302">
    <property type="component" value="Unassembled WGS sequence"/>
</dbReference>
<dbReference type="InterPro" id="IPR019243">
    <property type="entry name" value="DUF2202"/>
</dbReference>
<dbReference type="InterPro" id="IPR009078">
    <property type="entry name" value="Ferritin-like_SF"/>
</dbReference>
<accession>A0ABP9GIS4</accession>
<proteinExistence type="predicted"/>
<dbReference type="EMBL" id="BAABJJ010000025">
    <property type="protein sequence ID" value="GAA4944354.1"/>
    <property type="molecule type" value="Genomic_DNA"/>
</dbReference>
<organism evidence="3 4">
    <name type="scientific">Algibacter agarivorans</name>
    <dbReference type="NCBI Taxonomy" id="1109741"/>
    <lineage>
        <taxon>Bacteria</taxon>
        <taxon>Pseudomonadati</taxon>
        <taxon>Bacteroidota</taxon>
        <taxon>Flavobacteriia</taxon>
        <taxon>Flavobacteriales</taxon>
        <taxon>Flavobacteriaceae</taxon>
        <taxon>Algibacter</taxon>
    </lineage>
</organism>
<name>A0ABP9GIS4_9FLAO</name>
<reference evidence="4" key="1">
    <citation type="journal article" date="2019" name="Int. J. Syst. Evol. Microbiol.">
        <title>The Global Catalogue of Microorganisms (GCM) 10K type strain sequencing project: providing services to taxonomists for standard genome sequencing and annotation.</title>
        <authorList>
            <consortium name="The Broad Institute Genomics Platform"/>
            <consortium name="The Broad Institute Genome Sequencing Center for Infectious Disease"/>
            <person name="Wu L."/>
            <person name="Ma J."/>
        </authorList>
    </citation>
    <scope>NUCLEOTIDE SEQUENCE [LARGE SCALE GENOMIC DNA]</scope>
    <source>
        <strain evidence="4">JCM 18285</strain>
    </source>
</reference>
<evidence type="ECO:0000259" key="2">
    <source>
        <dbReference type="Pfam" id="PF09968"/>
    </source>
</evidence>
<dbReference type="CDD" id="cd01048">
    <property type="entry name" value="Ferritin_like_AB2"/>
    <property type="match status" value="1"/>
</dbReference>
<feature type="domain" description="DUF2202" evidence="2">
    <location>
        <begin position="49"/>
        <end position="207"/>
    </location>
</feature>
<feature type="signal peptide" evidence="1">
    <location>
        <begin position="1"/>
        <end position="24"/>
    </location>
</feature>
<keyword evidence="4" id="KW-1185">Reference proteome</keyword>
<dbReference type="Pfam" id="PF09968">
    <property type="entry name" value="DUF2202"/>
    <property type="match status" value="1"/>
</dbReference>
<dbReference type="RefSeq" id="WP_345191430.1">
    <property type="nucleotide sequence ID" value="NZ_BAABJJ010000025.1"/>
</dbReference>
<feature type="chain" id="PRO_5045905621" evidence="1">
    <location>
        <begin position="25"/>
        <end position="213"/>
    </location>
</feature>
<evidence type="ECO:0000313" key="3">
    <source>
        <dbReference type="EMBL" id="GAA4944354.1"/>
    </source>
</evidence>
<dbReference type="InterPro" id="IPR012347">
    <property type="entry name" value="Ferritin-like"/>
</dbReference>
<protein>
    <submittedName>
        <fullName evidence="3">DUF2202 domain-containing protein</fullName>
    </submittedName>
</protein>